<accession>A0ABS8RJC1</accession>
<organism evidence="2 3">
    <name type="scientific">Limosilactobacillus balticus</name>
    <dbReference type="NCBI Taxonomy" id="2759747"/>
    <lineage>
        <taxon>Bacteria</taxon>
        <taxon>Bacillati</taxon>
        <taxon>Bacillota</taxon>
        <taxon>Bacilli</taxon>
        <taxon>Lactobacillales</taxon>
        <taxon>Lactobacillaceae</taxon>
        <taxon>Limosilactobacillus</taxon>
    </lineage>
</organism>
<dbReference type="RefSeq" id="WP_231796084.1">
    <property type="nucleotide sequence ID" value="NZ_JACIVH010000064.1"/>
</dbReference>
<protein>
    <submittedName>
        <fullName evidence="2">Phage tail family protein</fullName>
    </submittedName>
</protein>
<dbReference type="Proteomes" id="UP001200032">
    <property type="component" value="Unassembled WGS sequence"/>
</dbReference>
<sequence length="262" mass="30375">MASTDITDHLTFLGLTESPSIVNNYRDDSQQDGQIWSYSRYGQTTITAKFLLQFFDRKDFKMAKHEIYRVFAQKGIFRLRTGVEPDIVRYCRASSFEIKSEPEEVNYCTFEVPFENPSGMRFSKLHTDEMKDEDFLDLNMNMDEETPSYHFKGQNKFFIFNDSDITIDPVEQRHDLKITIKHNGGKFTVKNTTTNTSWTYNQNLSGNDTLLLKGRRTFKNNNPDSANTDYGYITLAPGKNDFEVTGADDLEITFSFPFMYLG</sequence>
<dbReference type="InterPro" id="IPR008841">
    <property type="entry name" value="Siphovirus-type_tail_N"/>
</dbReference>
<proteinExistence type="predicted"/>
<dbReference type="EMBL" id="JAJPDJ010000074">
    <property type="protein sequence ID" value="MCD7139694.1"/>
    <property type="molecule type" value="Genomic_DNA"/>
</dbReference>
<evidence type="ECO:0000313" key="2">
    <source>
        <dbReference type="EMBL" id="MCD7139694.1"/>
    </source>
</evidence>
<dbReference type="Gene3D" id="2.40.30.200">
    <property type="match status" value="1"/>
</dbReference>
<evidence type="ECO:0000259" key="1">
    <source>
        <dbReference type="Pfam" id="PF05709"/>
    </source>
</evidence>
<evidence type="ECO:0000313" key="3">
    <source>
        <dbReference type="Proteomes" id="UP001200032"/>
    </source>
</evidence>
<gene>
    <name evidence="2" type="ORF">LTY59_10840</name>
</gene>
<keyword evidence="3" id="KW-1185">Reference proteome</keyword>
<feature type="domain" description="Siphovirus-type tail component RIFT-related" evidence="1">
    <location>
        <begin position="21"/>
        <end position="115"/>
    </location>
</feature>
<reference evidence="2 3" key="1">
    <citation type="submission" date="2021-12" db="EMBL/GenBank/DDBJ databases">
        <title>A phylogenomic analysis of Limosilactobacillus reuteri reveals ancient and stable evolutionary relationships with rodents and birds and zoonotic transmission to humans.</title>
        <authorList>
            <person name="Li F."/>
            <person name="Li X."/>
            <person name="Cheng C."/>
            <person name="Tollenaar S."/>
            <person name="Zhang J.S."/>
            <person name="Simpson D."/>
            <person name="Tasseva G."/>
            <person name="Perez-Munoz M.E."/>
            <person name="Frese S."/>
            <person name="Gaenzle M.G."/>
            <person name="Walter J."/>
            <person name="Zheng J."/>
        </authorList>
    </citation>
    <scope>NUCLEOTIDE SEQUENCE [LARGE SCALE GENOMIC DNA]</scope>
    <source>
        <strain evidence="2 3">WF-AF5-A</strain>
    </source>
</reference>
<dbReference type="Pfam" id="PF05709">
    <property type="entry name" value="Sipho_tail"/>
    <property type="match status" value="1"/>
</dbReference>
<name>A0ABS8RJC1_9LACO</name>
<comment type="caution">
    <text evidence="2">The sequence shown here is derived from an EMBL/GenBank/DDBJ whole genome shotgun (WGS) entry which is preliminary data.</text>
</comment>